<evidence type="ECO:0000313" key="9">
    <source>
        <dbReference type="Proteomes" id="UP001347796"/>
    </source>
</evidence>
<evidence type="ECO:0000256" key="4">
    <source>
        <dbReference type="ARBA" id="ARBA00023242"/>
    </source>
</evidence>
<dbReference type="PANTHER" id="PTHR13372:SF5">
    <property type="entry name" value="GEMININ"/>
    <property type="match status" value="1"/>
</dbReference>
<feature type="compositionally biased region" description="Polar residues" evidence="7">
    <location>
        <begin position="274"/>
        <end position="284"/>
    </location>
</feature>
<keyword evidence="5" id="KW-0131">Cell cycle</keyword>
<dbReference type="GO" id="GO:0008156">
    <property type="term" value="P:negative regulation of DNA replication"/>
    <property type="evidence" value="ECO:0007669"/>
    <property type="project" value="TreeGrafter"/>
</dbReference>
<feature type="region of interest" description="Disordered" evidence="7">
    <location>
        <begin position="1"/>
        <end position="30"/>
    </location>
</feature>
<dbReference type="InterPro" id="IPR022786">
    <property type="entry name" value="Geminin/Multicilin"/>
</dbReference>
<feature type="compositionally biased region" description="Acidic residues" evidence="7">
    <location>
        <begin position="259"/>
        <end position="271"/>
    </location>
</feature>
<name>A0AAN8PYD6_PATCE</name>
<evidence type="ECO:0000256" key="1">
    <source>
        <dbReference type="ARBA" id="ARBA00004123"/>
    </source>
</evidence>
<comment type="caution">
    <text evidence="8">The sequence shown here is derived from an EMBL/GenBank/DDBJ whole genome shotgun (WGS) entry which is preliminary data.</text>
</comment>
<evidence type="ECO:0000256" key="6">
    <source>
        <dbReference type="SAM" id="Coils"/>
    </source>
</evidence>
<evidence type="ECO:0000256" key="2">
    <source>
        <dbReference type="ARBA" id="ARBA00007979"/>
    </source>
</evidence>
<evidence type="ECO:0000256" key="3">
    <source>
        <dbReference type="ARBA" id="ARBA00023054"/>
    </source>
</evidence>
<evidence type="ECO:0000313" key="8">
    <source>
        <dbReference type="EMBL" id="KAK6188500.1"/>
    </source>
</evidence>
<evidence type="ECO:0000256" key="7">
    <source>
        <dbReference type="SAM" id="MobiDB-lite"/>
    </source>
</evidence>
<dbReference type="Pfam" id="PF07412">
    <property type="entry name" value="Geminin"/>
    <property type="match status" value="1"/>
</dbReference>
<protein>
    <recommendedName>
        <fullName evidence="10">Geminin</fullName>
    </recommendedName>
</protein>
<evidence type="ECO:0008006" key="10">
    <source>
        <dbReference type="Google" id="ProtNLM"/>
    </source>
</evidence>
<gene>
    <name evidence="8" type="ORF">SNE40_004663</name>
</gene>
<evidence type="ECO:0000256" key="5">
    <source>
        <dbReference type="ARBA" id="ARBA00023306"/>
    </source>
</evidence>
<dbReference type="Gene3D" id="1.20.5.1180">
    <property type="entry name" value="Geminin coiled-coil domain"/>
    <property type="match status" value="1"/>
</dbReference>
<dbReference type="GO" id="GO:0045786">
    <property type="term" value="P:negative regulation of cell cycle"/>
    <property type="evidence" value="ECO:0007669"/>
    <property type="project" value="TreeGrafter"/>
</dbReference>
<dbReference type="SUPFAM" id="SSF111469">
    <property type="entry name" value="Geminin coiled-coil domain"/>
    <property type="match status" value="1"/>
</dbReference>
<reference evidence="8 9" key="1">
    <citation type="submission" date="2024-01" db="EMBL/GenBank/DDBJ databases">
        <title>The genome of the rayed Mediterranean limpet Patella caerulea (Linnaeus, 1758).</title>
        <authorList>
            <person name="Anh-Thu Weber A."/>
            <person name="Halstead-Nussloch G."/>
        </authorList>
    </citation>
    <scope>NUCLEOTIDE SEQUENCE [LARGE SCALE GENOMIC DNA]</scope>
    <source>
        <strain evidence="8">AATW-2023a</strain>
        <tissue evidence="8">Whole specimen</tissue>
    </source>
</reference>
<comment type="similarity">
    <text evidence="2">Belongs to the geminin family.</text>
</comment>
<dbReference type="GO" id="GO:0005634">
    <property type="term" value="C:nucleus"/>
    <property type="evidence" value="ECO:0007669"/>
    <property type="project" value="UniProtKB-SubCell"/>
</dbReference>
<dbReference type="PANTHER" id="PTHR13372">
    <property type="entry name" value="GEMININ"/>
    <property type="match status" value="1"/>
</dbReference>
<dbReference type="EMBL" id="JAZGQO010000003">
    <property type="protein sequence ID" value="KAK6188500.1"/>
    <property type="molecule type" value="Genomic_DNA"/>
</dbReference>
<feature type="region of interest" description="Disordered" evidence="7">
    <location>
        <begin position="210"/>
        <end position="290"/>
    </location>
</feature>
<feature type="coiled-coil region" evidence="6">
    <location>
        <begin position="159"/>
        <end position="203"/>
    </location>
</feature>
<keyword evidence="9" id="KW-1185">Reference proteome</keyword>
<dbReference type="Proteomes" id="UP001347796">
    <property type="component" value="Unassembled WGS sequence"/>
</dbReference>
<keyword evidence="4" id="KW-0539">Nucleus</keyword>
<comment type="subcellular location">
    <subcellularLocation>
        <location evidence="1">Nucleus</location>
    </subcellularLocation>
</comment>
<proteinExistence type="inferred from homology"/>
<organism evidence="8 9">
    <name type="scientific">Patella caerulea</name>
    <name type="common">Rayed Mediterranean limpet</name>
    <dbReference type="NCBI Taxonomy" id="87958"/>
    <lineage>
        <taxon>Eukaryota</taxon>
        <taxon>Metazoa</taxon>
        <taxon>Spiralia</taxon>
        <taxon>Lophotrochozoa</taxon>
        <taxon>Mollusca</taxon>
        <taxon>Gastropoda</taxon>
        <taxon>Patellogastropoda</taxon>
        <taxon>Patelloidea</taxon>
        <taxon>Patellidae</taxon>
        <taxon>Patella</taxon>
    </lineage>
</organism>
<sequence>MATTENRDYAAENPILNRLKGKRTAENNVEKTNRKTLQTLQYSSKGDNLLIGHNNENKLNGGKTSIKHTSKPIKIFADIKPLSPATLKKSCDHNATQTDESLLEDLIEAKIQKTDLEKLGRSREANLTSSLKLRNVDVSEQSVLEDDLLGGEPSEHYWRELAERRRQALNDTLEENESLHNQNISLREENEKLTEVASQAENMVSFLQSVVGDDGEEEISSDGGDVISSERENENSSDGDNEYSSDNKKNPDVKTSSDNGDDDWLNIELEGETVKSTEITTSTPEAVDPRSCKKCFIT</sequence>
<accession>A0AAN8PYD6</accession>
<dbReference type="AlphaFoldDB" id="A0AAN8PYD6"/>
<keyword evidence="3 6" id="KW-0175">Coiled coil</keyword>
<feature type="compositionally biased region" description="Basic and acidic residues" evidence="7">
    <location>
        <begin position="1"/>
        <end position="10"/>
    </location>
</feature>